<dbReference type="RefSeq" id="WP_218595893.1">
    <property type="nucleotide sequence ID" value="NZ_JADQDE010000477.1"/>
</dbReference>
<protein>
    <recommendedName>
        <fullName evidence="4">Copper(I)-binding protein</fullName>
    </recommendedName>
</protein>
<sequence>MTLTLGAVLVAGAAGCGAGQVAGTAEQVTSSPGTVGEVGQVQVRDMQFVWSDPVVGDEVYAVGADVPLQVTIINEDDAGLGGADRLVAVSSPIATSGLVVGDATLSDGQQLVAGYDGPVSSISREGAREVDIVLEGLTAPIRAGLTYPVVLTFAEAGELALQVGVENPAVLPPRAYEPEDDPAVLGTGPGPGVVPDDE</sequence>
<gene>
    <name evidence="2" type="ORF">I4I82_18110</name>
</gene>
<keyword evidence="3" id="KW-1185">Reference proteome</keyword>
<evidence type="ECO:0000313" key="2">
    <source>
        <dbReference type="EMBL" id="MBW0129578.1"/>
    </source>
</evidence>
<comment type="caution">
    <text evidence="2">The sequence shown here is derived from an EMBL/GenBank/DDBJ whole genome shotgun (WGS) entry which is preliminary data.</text>
</comment>
<dbReference type="Proteomes" id="UP000694300">
    <property type="component" value="Unassembled WGS sequence"/>
</dbReference>
<name>A0ABS6UBG0_9PSEU</name>
<proteinExistence type="predicted"/>
<organism evidence="2 3">
    <name type="scientific">Pseudonocardia oceani</name>
    <dbReference type="NCBI Taxonomy" id="2792013"/>
    <lineage>
        <taxon>Bacteria</taxon>
        <taxon>Bacillati</taxon>
        <taxon>Actinomycetota</taxon>
        <taxon>Actinomycetes</taxon>
        <taxon>Pseudonocardiales</taxon>
        <taxon>Pseudonocardiaceae</taxon>
        <taxon>Pseudonocardia</taxon>
    </lineage>
</organism>
<evidence type="ECO:0000256" key="1">
    <source>
        <dbReference type="SAM" id="MobiDB-lite"/>
    </source>
</evidence>
<dbReference type="EMBL" id="JADQDF010000001">
    <property type="protein sequence ID" value="MBW0129578.1"/>
    <property type="molecule type" value="Genomic_DNA"/>
</dbReference>
<dbReference type="InterPro" id="IPR007410">
    <property type="entry name" value="LpqE-like"/>
</dbReference>
<evidence type="ECO:0008006" key="4">
    <source>
        <dbReference type="Google" id="ProtNLM"/>
    </source>
</evidence>
<feature type="region of interest" description="Disordered" evidence="1">
    <location>
        <begin position="171"/>
        <end position="198"/>
    </location>
</feature>
<reference evidence="2 3" key="1">
    <citation type="submission" date="2020-11" db="EMBL/GenBank/DDBJ databases">
        <title>Pseudonocardia abyssalis sp. nov. and Pseudonocardia oceani sp. nov., description and phylogenomic analysis of two novel actinomycetes isolated from the deep Southern Ocean.</title>
        <authorList>
            <person name="Parra J."/>
        </authorList>
    </citation>
    <scope>NUCLEOTIDE SEQUENCE [LARGE SCALE GENOMIC DNA]</scope>
    <source>
        <strain evidence="3">KRD185</strain>
    </source>
</reference>
<evidence type="ECO:0000313" key="3">
    <source>
        <dbReference type="Proteomes" id="UP000694300"/>
    </source>
</evidence>
<accession>A0ABS6UBG0</accession>
<dbReference type="Pfam" id="PF04314">
    <property type="entry name" value="PCuAC"/>
    <property type="match status" value="1"/>
</dbReference>